<dbReference type="Proteomes" id="UP001375743">
    <property type="component" value="Unassembled WGS sequence"/>
</dbReference>
<dbReference type="Gene3D" id="1.10.540.10">
    <property type="entry name" value="Acyl-CoA dehydrogenase/oxidase, N-terminal domain"/>
    <property type="match status" value="1"/>
</dbReference>
<feature type="domain" description="Acyl-CoA dehydrogenase/oxidase N-terminal" evidence="8">
    <location>
        <begin position="18"/>
        <end position="122"/>
    </location>
</feature>
<proteinExistence type="inferred from homology"/>
<accession>A0ABU8XYF9</accession>
<comment type="cofactor">
    <cofactor evidence="1 5">
        <name>FAD</name>
        <dbReference type="ChEBI" id="CHEBI:57692"/>
    </cofactor>
</comment>
<dbReference type="SUPFAM" id="SSF56645">
    <property type="entry name" value="Acyl-CoA dehydrogenase NM domain-like"/>
    <property type="match status" value="1"/>
</dbReference>
<evidence type="ECO:0000256" key="2">
    <source>
        <dbReference type="ARBA" id="ARBA00009347"/>
    </source>
</evidence>
<dbReference type="Pfam" id="PF02770">
    <property type="entry name" value="Acyl-CoA_dh_M"/>
    <property type="match status" value="1"/>
</dbReference>
<dbReference type="Pfam" id="PF00441">
    <property type="entry name" value="Acyl-CoA_dh_1"/>
    <property type="match status" value="1"/>
</dbReference>
<dbReference type="InterPro" id="IPR009100">
    <property type="entry name" value="AcylCoA_DH/oxidase_NM_dom_sf"/>
</dbReference>
<comment type="caution">
    <text evidence="9">The sequence shown here is derived from an EMBL/GenBank/DDBJ whole genome shotgun (WGS) entry which is preliminary data.</text>
</comment>
<evidence type="ECO:0000256" key="4">
    <source>
        <dbReference type="ARBA" id="ARBA00022827"/>
    </source>
</evidence>
<dbReference type="InterPro" id="IPR006091">
    <property type="entry name" value="Acyl-CoA_Oxase/DH_mid-dom"/>
</dbReference>
<evidence type="ECO:0000256" key="5">
    <source>
        <dbReference type="RuleBase" id="RU362125"/>
    </source>
</evidence>
<dbReference type="RefSeq" id="WP_418161275.1">
    <property type="nucleotide sequence ID" value="NZ_JBBLZC010000027.1"/>
</dbReference>
<dbReference type="EC" id="1.-.-.-" evidence="9"/>
<dbReference type="PANTHER" id="PTHR43884:SF12">
    <property type="entry name" value="ISOVALERYL-COA DEHYDROGENASE, MITOCHONDRIAL-RELATED"/>
    <property type="match status" value="1"/>
</dbReference>
<dbReference type="Gene3D" id="2.40.110.10">
    <property type="entry name" value="Butyryl-CoA Dehydrogenase, subunit A, domain 2"/>
    <property type="match status" value="1"/>
</dbReference>
<dbReference type="EMBL" id="JBBLZC010000027">
    <property type="protein sequence ID" value="MEK0085425.1"/>
    <property type="molecule type" value="Genomic_DNA"/>
</dbReference>
<dbReference type="InterPro" id="IPR009075">
    <property type="entry name" value="AcylCo_DH/oxidase_C"/>
</dbReference>
<keyword evidence="10" id="KW-1185">Reference proteome</keyword>
<evidence type="ECO:0000259" key="6">
    <source>
        <dbReference type="Pfam" id="PF00441"/>
    </source>
</evidence>
<keyword evidence="5 9" id="KW-0560">Oxidoreductase</keyword>
<keyword evidence="3 5" id="KW-0285">Flavoprotein</keyword>
<feature type="domain" description="Acyl-CoA oxidase/dehydrogenase middle" evidence="7">
    <location>
        <begin position="128"/>
        <end position="225"/>
    </location>
</feature>
<evidence type="ECO:0000313" key="9">
    <source>
        <dbReference type="EMBL" id="MEK0085425.1"/>
    </source>
</evidence>
<dbReference type="InterPro" id="IPR037069">
    <property type="entry name" value="AcylCoA_DH/ox_N_sf"/>
</dbReference>
<comment type="similarity">
    <text evidence="2 5">Belongs to the acyl-CoA dehydrogenase family.</text>
</comment>
<evidence type="ECO:0000313" key="10">
    <source>
        <dbReference type="Proteomes" id="UP001375743"/>
    </source>
</evidence>
<dbReference type="InterPro" id="IPR013786">
    <property type="entry name" value="AcylCoA_DH/ox_N"/>
</dbReference>
<dbReference type="GO" id="GO:0016491">
    <property type="term" value="F:oxidoreductase activity"/>
    <property type="evidence" value="ECO:0007669"/>
    <property type="project" value="UniProtKB-KW"/>
</dbReference>
<evidence type="ECO:0000259" key="8">
    <source>
        <dbReference type="Pfam" id="PF02771"/>
    </source>
</evidence>
<dbReference type="InterPro" id="IPR036250">
    <property type="entry name" value="AcylCo_DH-like_C"/>
</dbReference>
<dbReference type="InterPro" id="IPR006089">
    <property type="entry name" value="Acyl-CoA_DH_CS"/>
</dbReference>
<dbReference type="PANTHER" id="PTHR43884">
    <property type="entry name" value="ACYL-COA DEHYDROGENASE"/>
    <property type="match status" value="1"/>
</dbReference>
<dbReference type="InterPro" id="IPR046373">
    <property type="entry name" value="Acyl-CoA_Oxase/DH_mid-dom_sf"/>
</dbReference>
<sequence>MANAPIWSYPRDSELIGQIRAGVQGLCAAFPGSYWRELDRERAYPTAFVRALTEAGYLACLVPETYGGLGLGLSAAVAILEEIHAAGGNAAACHAQMYMMGALLRHGSEAQKAAWLPGIASGALRLQAFGVTEPMAGSDTMAIRTTAVRRGDAYIVNGQKIWTSRAEHSDLMLLLARTTPREAASRRTEGISLFLLDMREARGLTIRPIRTMMNHAATELFLDDVAIPASNLIGEEGQGFRSVLDGMNAERILIAAECIGDARWFIDRARAYAGERVVFGRPIGQNQGVQFPIARAYAQTRAAALMVEEAAGRFETGAPCGPEANMAKLLASESAWAAADMCLQVHGGFGFAEEFDVERKFRETRLYQVAPVSTNLILAYLGEHVLGLPRSY</sequence>
<dbReference type="SUPFAM" id="SSF47203">
    <property type="entry name" value="Acyl-CoA dehydrogenase C-terminal domain-like"/>
    <property type="match status" value="1"/>
</dbReference>
<keyword evidence="4 5" id="KW-0274">FAD</keyword>
<feature type="domain" description="Acyl-CoA dehydrogenase/oxidase C-terminal" evidence="6">
    <location>
        <begin position="237"/>
        <end position="369"/>
    </location>
</feature>
<dbReference type="PROSITE" id="PS00073">
    <property type="entry name" value="ACYL_COA_DH_2"/>
    <property type="match status" value="1"/>
</dbReference>
<protein>
    <submittedName>
        <fullName evidence="9">Acyl-CoA dehydrogenase family protein</fullName>
        <ecNumber evidence="9">1.-.-.-</ecNumber>
    </submittedName>
</protein>
<dbReference type="Gene3D" id="1.20.140.10">
    <property type="entry name" value="Butyryl-CoA Dehydrogenase, subunit A, domain 3"/>
    <property type="match status" value="1"/>
</dbReference>
<evidence type="ECO:0000256" key="1">
    <source>
        <dbReference type="ARBA" id="ARBA00001974"/>
    </source>
</evidence>
<name>A0ABU8XYF9_9PROT</name>
<dbReference type="Pfam" id="PF02771">
    <property type="entry name" value="Acyl-CoA_dh_N"/>
    <property type="match status" value="1"/>
</dbReference>
<evidence type="ECO:0000256" key="3">
    <source>
        <dbReference type="ARBA" id="ARBA00022630"/>
    </source>
</evidence>
<reference evidence="9 10" key="1">
    <citation type="submission" date="2024-01" db="EMBL/GenBank/DDBJ databases">
        <title>Multi-omics insights into the function and evolution of sodium benzoate biodegradation pathways in Benzoatithermus flavus gen. nov., sp. nov. from hot spring.</title>
        <authorList>
            <person name="Hu C.-J."/>
            <person name="Li W.-J."/>
        </authorList>
    </citation>
    <scope>NUCLEOTIDE SEQUENCE [LARGE SCALE GENOMIC DNA]</scope>
    <source>
        <strain evidence="9 10">SYSU G07066</strain>
    </source>
</reference>
<organism evidence="9 10">
    <name type="scientific">Benzoatithermus flavus</name>
    <dbReference type="NCBI Taxonomy" id="3108223"/>
    <lineage>
        <taxon>Bacteria</taxon>
        <taxon>Pseudomonadati</taxon>
        <taxon>Pseudomonadota</taxon>
        <taxon>Alphaproteobacteria</taxon>
        <taxon>Geminicoccales</taxon>
        <taxon>Geminicoccaceae</taxon>
        <taxon>Benzoatithermus</taxon>
    </lineage>
</organism>
<dbReference type="PROSITE" id="PS00072">
    <property type="entry name" value="ACYL_COA_DH_1"/>
    <property type="match status" value="1"/>
</dbReference>
<dbReference type="PIRSF" id="PIRSF016578">
    <property type="entry name" value="HsaA"/>
    <property type="match status" value="1"/>
</dbReference>
<evidence type="ECO:0000259" key="7">
    <source>
        <dbReference type="Pfam" id="PF02770"/>
    </source>
</evidence>
<gene>
    <name evidence="9" type="ORF">U1T56_19915</name>
</gene>